<sequence length="50" mass="5402">MLKILNLAAKAISVSIGVAIGLWIFLSVKLDKCAEEHKVPACEIIVVPKK</sequence>
<keyword evidence="3" id="KW-1185">Reference proteome</keyword>
<proteinExistence type="predicted"/>
<reference evidence="2" key="1">
    <citation type="submission" date="2020-01" db="EMBL/GenBank/DDBJ databases">
        <title>Patterns of diversity and host range of bacteriophage communities associated with bean-nodulatin bacteria.</title>
        <authorList>
            <person name="Vann Cauwenberghe J."/>
            <person name="Santamaria R.I."/>
            <person name="Bustos P."/>
            <person name="Juarez S."/>
            <person name="Gonzalez V."/>
        </authorList>
    </citation>
    <scope>NUCLEOTIDE SEQUENCE</scope>
</reference>
<dbReference type="EMBL" id="MN988486">
    <property type="protein sequence ID" value="QIG68081.1"/>
    <property type="molecule type" value="Genomic_DNA"/>
</dbReference>
<evidence type="ECO:0000313" key="3">
    <source>
        <dbReference type="Proteomes" id="UP000605518"/>
    </source>
</evidence>
<evidence type="ECO:0000256" key="1">
    <source>
        <dbReference type="SAM" id="Phobius"/>
    </source>
</evidence>
<keyword evidence="1" id="KW-0472">Membrane</keyword>
<keyword evidence="1" id="KW-0812">Transmembrane</keyword>
<dbReference type="Proteomes" id="UP000605518">
    <property type="component" value="Segment"/>
</dbReference>
<feature type="transmembrane region" description="Helical" evidence="1">
    <location>
        <begin position="7"/>
        <end position="26"/>
    </location>
</feature>
<gene>
    <name evidence="2" type="ORF">EVB55_146</name>
</gene>
<organism evidence="2 3">
    <name type="scientific">Rhizobium phage RHph_Y68</name>
    <dbReference type="NCBI Taxonomy" id="2509787"/>
    <lineage>
        <taxon>Viruses</taxon>
        <taxon>Duplodnaviria</taxon>
        <taxon>Heunggongvirae</taxon>
        <taxon>Uroviricota</taxon>
        <taxon>Caudoviricetes</taxon>
        <taxon>Pootjesviridae</taxon>
        <taxon>Staniewskivirinae</taxon>
        <taxon>Trinifflemingvirus</taxon>
        <taxon>Trinifflemingvirus Y68</taxon>
    </lineage>
</organism>
<accession>A0A7S5QY73</accession>
<evidence type="ECO:0000313" key="2">
    <source>
        <dbReference type="EMBL" id="QIG68081.1"/>
    </source>
</evidence>
<protein>
    <submittedName>
        <fullName evidence="2">Uncharacterized protein</fullName>
    </submittedName>
</protein>
<name>A0A7S5QY73_9CAUD</name>
<keyword evidence="1" id="KW-1133">Transmembrane helix</keyword>